<gene>
    <name evidence="2" type="ORF">chiPu_0030540</name>
</gene>
<dbReference type="EMBL" id="BEZZ01186082">
    <property type="protein sequence ID" value="GCC46474.1"/>
    <property type="molecule type" value="Genomic_DNA"/>
</dbReference>
<protein>
    <submittedName>
        <fullName evidence="2">Uncharacterized protein</fullName>
    </submittedName>
</protein>
<feature type="region of interest" description="Disordered" evidence="1">
    <location>
        <begin position="119"/>
        <end position="159"/>
    </location>
</feature>
<evidence type="ECO:0000313" key="2">
    <source>
        <dbReference type="EMBL" id="GCC46474.1"/>
    </source>
</evidence>
<name>A0A401TV03_CHIPU</name>
<dbReference type="Proteomes" id="UP000287033">
    <property type="component" value="Unassembled WGS sequence"/>
</dbReference>
<keyword evidence="3" id="KW-1185">Reference proteome</keyword>
<feature type="region of interest" description="Disordered" evidence="1">
    <location>
        <begin position="23"/>
        <end position="59"/>
    </location>
</feature>
<accession>A0A401TV03</accession>
<evidence type="ECO:0000256" key="1">
    <source>
        <dbReference type="SAM" id="MobiDB-lite"/>
    </source>
</evidence>
<sequence length="188" mass="20290">MASPAVLNHPLTPGNYWIPTVSSTVRPESPRPPSGITPGFLSGMTPGFPPNPRLLPVSHPNPGFPSTLSGYVSASHRLGAVWNGFWDSRRLCRSESQTLSPPPTCRRSRFSATSCQISPERGRERRSHSVTCPESGAAVFPRESVPFPPRELGHVGNGAQYVRERARPALDCQTHPGNSASFSSGSYT</sequence>
<dbReference type="AlphaFoldDB" id="A0A401TV03"/>
<reference evidence="2 3" key="1">
    <citation type="journal article" date="2018" name="Nat. Ecol. Evol.">
        <title>Shark genomes provide insights into elasmobranch evolution and the origin of vertebrates.</title>
        <authorList>
            <person name="Hara Y"/>
            <person name="Yamaguchi K"/>
            <person name="Onimaru K"/>
            <person name="Kadota M"/>
            <person name="Koyanagi M"/>
            <person name="Keeley SD"/>
            <person name="Tatsumi K"/>
            <person name="Tanaka K"/>
            <person name="Motone F"/>
            <person name="Kageyama Y"/>
            <person name="Nozu R"/>
            <person name="Adachi N"/>
            <person name="Nishimura O"/>
            <person name="Nakagawa R"/>
            <person name="Tanegashima C"/>
            <person name="Kiyatake I"/>
            <person name="Matsumoto R"/>
            <person name="Murakumo K"/>
            <person name="Nishida K"/>
            <person name="Terakita A"/>
            <person name="Kuratani S"/>
            <person name="Sato K"/>
            <person name="Hyodo S Kuraku.S."/>
        </authorList>
    </citation>
    <scope>NUCLEOTIDE SEQUENCE [LARGE SCALE GENOMIC DNA]</scope>
</reference>
<evidence type="ECO:0000313" key="3">
    <source>
        <dbReference type="Proteomes" id="UP000287033"/>
    </source>
</evidence>
<comment type="caution">
    <text evidence="2">The sequence shown here is derived from an EMBL/GenBank/DDBJ whole genome shotgun (WGS) entry which is preliminary data.</text>
</comment>
<proteinExistence type="predicted"/>
<organism evidence="2 3">
    <name type="scientific">Chiloscyllium punctatum</name>
    <name type="common">Brownbanded bambooshark</name>
    <name type="synonym">Hemiscyllium punctatum</name>
    <dbReference type="NCBI Taxonomy" id="137246"/>
    <lineage>
        <taxon>Eukaryota</taxon>
        <taxon>Metazoa</taxon>
        <taxon>Chordata</taxon>
        <taxon>Craniata</taxon>
        <taxon>Vertebrata</taxon>
        <taxon>Chondrichthyes</taxon>
        <taxon>Elasmobranchii</taxon>
        <taxon>Galeomorphii</taxon>
        <taxon>Galeoidea</taxon>
        <taxon>Orectolobiformes</taxon>
        <taxon>Hemiscylliidae</taxon>
        <taxon>Chiloscyllium</taxon>
    </lineage>
</organism>